<dbReference type="NCBIfam" id="NF005560">
    <property type="entry name" value="PRK07233.1"/>
    <property type="match status" value="1"/>
</dbReference>
<evidence type="ECO:0000313" key="3">
    <source>
        <dbReference type="Proteomes" id="UP000178448"/>
    </source>
</evidence>
<dbReference type="InterPro" id="IPR036188">
    <property type="entry name" value="FAD/NAD-bd_sf"/>
</dbReference>
<comment type="caution">
    <text evidence="2">The sequence shown here is derived from an EMBL/GenBank/DDBJ whole genome shotgun (WGS) entry which is preliminary data.</text>
</comment>
<dbReference type="PRINTS" id="PR00419">
    <property type="entry name" value="ADXRDTASE"/>
</dbReference>
<accession>A0A1F5YVK3</accession>
<protein>
    <recommendedName>
        <fullName evidence="1">Amine oxidase domain-containing protein</fullName>
    </recommendedName>
</protein>
<dbReference type="PANTHER" id="PTHR42923">
    <property type="entry name" value="PROTOPORPHYRINOGEN OXIDASE"/>
    <property type="match status" value="1"/>
</dbReference>
<dbReference type="EMBL" id="MFJD01000004">
    <property type="protein sequence ID" value="OGG04230.1"/>
    <property type="molecule type" value="Genomic_DNA"/>
</dbReference>
<dbReference type="Pfam" id="PF01593">
    <property type="entry name" value="Amino_oxidase"/>
    <property type="match status" value="1"/>
</dbReference>
<gene>
    <name evidence="2" type="ORF">A2Z33_03710</name>
</gene>
<name>A0A1F5YVK3_9BACT</name>
<evidence type="ECO:0000259" key="1">
    <source>
        <dbReference type="Pfam" id="PF01593"/>
    </source>
</evidence>
<feature type="domain" description="Amine oxidase" evidence="1">
    <location>
        <begin position="10"/>
        <end position="428"/>
    </location>
</feature>
<dbReference type="PANTHER" id="PTHR42923:SF46">
    <property type="entry name" value="AMINE OXIDASE"/>
    <property type="match status" value="1"/>
</dbReference>
<dbReference type="Gene3D" id="3.50.50.60">
    <property type="entry name" value="FAD/NAD(P)-binding domain"/>
    <property type="match status" value="1"/>
</dbReference>
<organism evidence="2 3">
    <name type="scientific">Candidatus Gottesmanbacteria bacterium RBG_16_52_11</name>
    <dbReference type="NCBI Taxonomy" id="1798374"/>
    <lineage>
        <taxon>Bacteria</taxon>
        <taxon>Candidatus Gottesmaniibacteriota</taxon>
    </lineage>
</organism>
<reference evidence="2 3" key="1">
    <citation type="journal article" date="2016" name="Nat. Commun.">
        <title>Thousands of microbial genomes shed light on interconnected biogeochemical processes in an aquifer system.</title>
        <authorList>
            <person name="Anantharaman K."/>
            <person name="Brown C.T."/>
            <person name="Hug L.A."/>
            <person name="Sharon I."/>
            <person name="Castelle C.J."/>
            <person name="Probst A.J."/>
            <person name="Thomas B.C."/>
            <person name="Singh A."/>
            <person name="Wilkins M.J."/>
            <person name="Karaoz U."/>
            <person name="Brodie E.L."/>
            <person name="Williams K.H."/>
            <person name="Hubbard S.S."/>
            <person name="Banfield J.F."/>
        </authorList>
    </citation>
    <scope>NUCLEOTIDE SEQUENCE [LARGE SCALE GENOMIC DNA]</scope>
</reference>
<dbReference type="GO" id="GO:0016491">
    <property type="term" value="F:oxidoreductase activity"/>
    <property type="evidence" value="ECO:0007669"/>
    <property type="project" value="InterPro"/>
</dbReference>
<dbReference type="InterPro" id="IPR050464">
    <property type="entry name" value="Zeta_carotene_desat/Oxidored"/>
</dbReference>
<sequence>MKIAVIGGGFTGLSAALRLISAGHQVTLLEKEPVLGGLAHGFREAGWDWHLEFAYHHFFTNDASLIALAGSVGMERDLIIRRPVTATYVNGRMYQLDSPLSLLRFPVLPFTDRIRTGLVLAGAKLNPFWRPLERYTAETVFRTLGGSLAWGTIWQPLLYGKFGELAPTVAASWLWARIRKRTTRLGYIRGGFQTLVVKMADLIRSSGGIIRTGSAVTRIEPESGPGARPGFSVTGSGTPVRADRVLLTIPTPLVAKIVPGMPPAYLRPAETIPHLHAHLLILETAEPILNSVYWLNINDRSFPFLAAVAHTNFMDRSHYGNRHLTYFGNYLPPDHAYLKMDKTQVIELYTPFIRRLEKKFSPAGIFRSFMFTGPFAQPVHQTGYSARIPHLKTPLPGMYLANMDSIVPWDRGTNYAVELGQTAAQTILQDR</sequence>
<dbReference type="SUPFAM" id="SSF51905">
    <property type="entry name" value="FAD/NAD(P)-binding domain"/>
    <property type="match status" value="1"/>
</dbReference>
<dbReference type="InterPro" id="IPR002937">
    <property type="entry name" value="Amino_oxidase"/>
</dbReference>
<evidence type="ECO:0000313" key="2">
    <source>
        <dbReference type="EMBL" id="OGG04230.1"/>
    </source>
</evidence>
<dbReference type="Proteomes" id="UP000178448">
    <property type="component" value="Unassembled WGS sequence"/>
</dbReference>
<dbReference type="STRING" id="1798374.A2Z33_03710"/>
<dbReference type="AlphaFoldDB" id="A0A1F5YVK3"/>
<proteinExistence type="predicted"/>